<dbReference type="PANTHER" id="PTHR33233">
    <property type="entry name" value="ENDONUCLEASE/EXONUCLEASE/PHOSPHATASE"/>
    <property type="match status" value="1"/>
</dbReference>
<comment type="caution">
    <text evidence="1">The sequence shown here is derived from an EMBL/GenBank/DDBJ whole genome shotgun (WGS) entry which is preliminary data.</text>
</comment>
<sequence>MGQEDMEYPFHRNTMASKGMNLNYFTLVIQNGVKMAKLVKEEVDKKVLAWRTAMILYVVGDSPTIGVVSQFIAGQGTFVSNPSSTTLKMDIFLLNSITSVRGIE</sequence>
<accession>A0ABQ7V2C9</accession>
<keyword evidence="2" id="KW-1185">Reference proteome</keyword>
<dbReference type="Proteomes" id="UP000826656">
    <property type="component" value="Unassembled WGS sequence"/>
</dbReference>
<protein>
    <submittedName>
        <fullName evidence="1">Uncharacterized protein</fullName>
    </submittedName>
</protein>
<dbReference type="EMBL" id="JAIVGD010000015">
    <property type="protein sequence ID" value="KAH0758231.1"/>
    <property type="molecule type" value="Genomic_DNA"/>
</dbReference>
<organism evidence="1 2">
    <name type="scientific">Solanum tuberosum</name>
    <name type="common">Potato</name>
    <dbReference type="NCBI Taxonomy" id="4113"/>
    <lineage>
        <taxon>Eukaryota</taxon>
        <taxon>Viridiplantae</taxon>
        <taxon>Streptophyta</taxon>
        <taxon>Embryophyta</taxon>
        <taxon>Tracheophyta</taxon>
        <taxon>Spermatophyta</taxon>
        <taxon>Magnoliopsida</taxon>
        <taxon>eudicotyledons</taxon>
        <taxon>Gunneridae</taxon>
        <taxon>Pentapetalae</taxon>
        <taxon>asterids</taxon>
        <taxon>lamiids</taxon>
        <taxon>Solanales</taxon>
        <taxon>Solanaceae</taxon>
        <taxon>Solanoideae</taxon>
        <taxon>Solaneae</taxon>
        <taxon>Solanum</taxon>
    </lineage>
</organism>
<evidence type="ECO:0000313" key="2">
    <source>
        <dbReference type="Proteomes" id="UP000826656"/>
    </source>
</evidence>
<name>A0ABQ7V2C9_SOLTU</name>
<dbReference type="PANTHER" id="PTHR33233:SF17">
    <property type="entry name" value="DUF4283 DOMAIN-CONTAINING PROTEIN"/>
    <property type="match status" value="1"/>
</dbReference>
<reference evidence="1 2" key="1">
    <citation type="journal article" date="2021" name="bioRxiv">
        <title>Chromosome-scale and haplotype-resolved genome assembly of a tetraploid potato cultivar.</title>
        <authorList>
            <person name="Sun H."/>
            <person name="Jiao W.-B."/>
            <person name="Krause K."/>
            <person name="Campoy J.A."/>
            <person name="Goel M."/>
            <person name="Folz-Donahue K."/>
            <person name="Kukat C."/>
            <person name="Huettel B."/>
            <person name="Schneeberger K."/>
        </authorList>
    </citation>
    <scope>NUCLEOTIDE SEQUENCE [LARGE SCALE GENOMIC DNA]</scope>
    <source>
        <strain evidence="1">SolTubOtavaFocal</strain>
        <tissue evidence="1">Leaves</tissue>
    </source>
</reference>
<evidence type="ECO:0000313" key="1">
    <source>
        <dbReference type="EMBL" id="KAH0758231.1"/>
    </source>
</evidence>
<gene>
    <name evidence="1" type="ORF">KY290_021724</name>
</gene>
<proteinExistence type="predicted"/>